<accession>A0AAD4SRR5</accession>
<comment type="caution">
    <text evidence="1">The sequence shown here is derived from an EMBL/GenBank/DDBJ whole genome shotgun (WGS) entry which is preliminary data.</text>
</comment>
<reference evidence="1" key="1">
    <citation type="submission" date="2022-04" db="EMBL/GenBank/DDBJ databases">
        <title>A functionally conserved STORR gene fusion in Papaver species that diverged 16.8 million years ago.</title>
        <authorList>
            <person name="Catania T."/>
        </authorList>
    </citation>
    <scope>NUCLEOTIDE SEQUENCE</scope>
    <source>
        <strain evidence="1">S-188037</strain>
    </source>
</reference>
<dbReference type="AlphaFoldDB" id="A0AAD4SRR5"/>
<dbReference type="Proteomes" id="UP001202328">
    <property type="component" value="Unassembled WGS sequence"/>
</dbReference>
<name>A0AAD4SRR5_9MAGN</name>
<protein>
    <submittedName>
        <fullName evidence="1">Uncharacterized protein</fullName>
    </submittedName>
</protein>
<gene>
    <name evidence="1" type="ORF">MKW98_021353</name>
</gene>
<evidence type="ECO:0000313" key="2">
    <source>
        <dbReference type="Proteomes" id="UP001202328"/>
    </source>
</evidence>
<proteinExistence type="predicted"/>
<keyword evidence="2" id="KW-1185">Reference proteome</keyword>
<organism evidence="1 2">
    <name type="scientific">Papaver atlanticum</name>
    <dbReference type="NCBI Taxonomy" id="357466"/>
    <lineage>
        <taxon>Eukaryota</taxon>
        <taxon>Viridiplantae</taxon>
        <taxon>Streptophyta</taxon>
        <taxon>Embryophyta</taxon>
        <taxon>Tracheophyta</taxon>
        <taxon>Spermatophyta</taxon>
        <taxon>Magnoliopsida</taxon>
        <taxon>Ranunculales</taxon>
        <taxon>Papaveraceae</taxon>
        <taxon>Papaveroideae</taxon>
        <taxon>Papaver</taxon>
    </lineage>
</organism>
<sequence>AAKPYLLNLVQWNDGQPREGIAKCTFDCRIRMSDIIHLCEVTQVEVPCIFNPLTTALEPSNLVWQDSVDKRQKKLNEPKESKAYVLVIEEKKIATENRRKRFVDIYGEKLKDGPAQKRQTVEQRRAVIIVNPKPLGWGSKSREEWVRQRVKRISQQMGPGFITTECIARD</sequence>
<feature type="non-terminal residue" evidence="1">
    <location>
        <position position="1"/>
    </location>
</feature>
<dbReference type="EMBL" id="JAJJMB010008983">
    <property type="protein sequence ID" value="KAI3917591.1"/>
    <property type="molecule type" value="Genomic_DNA"/>
</dbReference>
<evidence type="ECO:0000313" key="1">
    <source>
        <dbReference type="EMBL" id="KAI3917591.1"/>
    </source>
</evidence>